<protein>
    <submittedName>
        <fullName evidence="4">M15 family metallopeptidase</fullName>
        <ecNumber evidence="4">3.4.-.-</ecNumber>
    </submittedName>
</protein>
<dbReference type="SUPFAM" id="SSF55166">
    <property type="entry name" value="Hedgehog/DD-peptidase"/>
    <property type="match status" value="1"/>
</dbReference>
<sequence length="405" mass="42112">MGGTRGRRVVAAVGGGVLALALAACGGADADPGGGPGTDRTGAVPSTPAVSTATATDHAVDPPGRLTGARYYADLLVVSKHDLPASVVQRIKRLRDVAAVEPIGLSQVTLENRAVNVAVVDPAGYRRFTPDASATLQEAWDRVAGGEVAVTPELAKRLGKDADELTLGSSAAAPTLHIGAYAPQVEQVDAVVNRSWGADLGMPESNALLVNTGLAAPVSLRGPIERIVGDDASVQRQDTAARFGLDTSVQQTAVFTGGGIAEAVGTFNYTVLGGGRIAPEPSWVASHISTRTMPIIGSMTCNTAIFPQLEAALTEVQARGLADELHPSEYAGCYVPRFIAGTTTLSNHSFGLAMDFNVPGNQRGTVGEMDRGVVSIFEKWGFSWGGTWRYTDPMHFELAALVAVR</sequence>
<evidence type="ECO:0000313" key="5">
    <source>
        <dbReference type="Proteomes" id="UP001596087"/>
    </source>
</evidence>
<feature type="signal peptide" evidence="2">
    <location>
        <begin position="1"/>
        <end position="30"/>
    </location>
</feature>
<feature type="domain" description="Peptidase M15C" evidence="3">
    <location>
        <begin position="341"/>
        <end position="398"/>
    </location>
</feature>
<organism evidence="4 5">
    <name type="scientific">Nocardioides taihuensis</name>
    <dbReference type="NCBI Taxonomy" id="1835606"/>
    <lineage>
        <taxon>Bacteria</taxon>
        <taxon>Bacillati</taxon>
        <taxon>Actinomycetota</taxon>
        <taxon>Actinomycetes</taxon>
        <taxon>Propionibacteriales</taxon>
        <taxon>Nocardioidaceae</taxon>
        <taxon>Nocardioides</taxon>
    </lineage>
</organism>
<dbReference type="GO" id="GO:0016787">
    <property type="term" value="F:hydrolase activity"/>
    <property type="evidence" value="ECO:0007669"/>
    <property type="project" value="UniProtKB-KW"/>
</dbReference>
<dbReference type="InterPro" id="IPR009045">
    <property type="entry name" value="Zn_M74/Hedgehog-like"/>
</dbReference>
<reference evidence="5" key="1">
    <citation type="journal article" date="2019" name="Int. J. Syst. Evol. Microbiol.">
        <title>The Global Catalogue of Microorganisms (GCM) 10K type strain sequencing project: providing services to taxonomists for standard genome sequencing and annotation.</title>
        <authorList>
            <consortium name="The Broad Institute Genomics Platform"/>
            <consortium name="The Broad Institute Genome Sequencing Center for Infectious Disease"/>
            <person name="Wu L."/>
            <person name="Ma J."/>
        </authorList>
    </citation>
    <scope>NUCLEOTIDE SEQUENCE [LARGE SCALE GENOMIC DNA]</scope>
    <source>
        <strain evidence="5">DFY41</strain>
    </source>
</reference>
<dbReference type="PROSITE" id="PS51257">
    <property type="entry name" value="PROKAR_LIPOPROTEIN"/>
    <property type="match status" value="1"/>
</dbReference>
<accession>A0ABW0BDZ5</accession>
<evidence type="ECO:0000256" key="2">
    <source>
        <dbReference type="SAM" id="SignalP"/>
    </source>
</evidence>
<feature type="compositionally biased region" description="Low complexity" evidence="1">
    <location>
        <begin position="38"/>
        <end position="56"/>
    </location>
</feature>
<keyword evidence="4" id="KW-0378">Hydrolase</keyword>
<comment type="caution">
    <text evidence="4">The sequence shown here is derived from an EMBL/GenBank/DDBJ whole genome shotgun (WGS) entry which is preliminary data.</text>
</comment>
<proteinExistence type="predicted"/>
<dbReference type="EMBL" id="JBHSKD010000003">
    <property type="protein sequence ID" value="MFC5175530.1"/>
    <property type="molecule type" value="Genomic_DNA"/>
</dbReference>
<evidence type="ECO:0000256" key="1">
    <source>
        <dbReference type="SAM" id="MobiDB-lite"/>
    </source>
</evidence>
<evidence type="ECO:0000259" key="3">
    <source>
        <dbReference type="Pfam" id="PF13539"/>
    </source>
</evidence>
<keyword evidence="2" id="KW-0732">Signal</keyword>
<dbReference type="Proteomes" id="UP001596087">
    <property type="component" value="Unassembled WGS sequence"/>
</dbReference>
<name>A0ABW0BDZ5_9ACTN</name>
<dbReference type="Gene3D" id="3.30.1380.10">
    <property type="match status" value="1"/>
</dbReference>
<keyword evidence="5" id="KW-1185">Reference proteome</keyword>
<feature type="chain" id="PRO_5046753016" evidence="2">
    <location>
        <begin position="31"/>
        <end position="405"/>
    </location>
</feature>
<dbReference type="EC" id="3.4.-.-" evidence="4"/>
<evidence type="ECO:0000313" key="4">
    <source>
        <dbReference type="EMBL" id="MFC5175530.1"/>
    </source>
</evidence>
<dbReference type="InterPro" id="IPR039561">
    <property type="entry name" value="Peptidase_M15C"/>
</dbReference>
<feature type="region of interest" description="Disordered" evidence="1">
    <location>
        <begin position="32"/>
        <end position="63"/>
    </location>
</feature>
<gene>
    <name evidence="4" type="ORF">ACFPGP_02520</name>
</gene>
<dbReference type="RefSeq" id="WP_378586451.1">
    <property type="nucleotide sequence ID" value="NZ_JBHSKD010000003.1"/>
</dbReference>
<dbReference type="Pfam" id="PF13539">
    <property type="entry name" value="Peptidase_M15_4"/>
    <property type="match status" value="1"/>
</dbReference>